<feature type="region of interest" description="Disordered" evidence="1">
    <location>
        <begin position="218"/>
        <end position="238"/>
    </location>
</feature>
<evidence type="ECO:0000256" key="1">
    <source>
        <dbReference type="SAM" id="MobiDB-lite"/>
    </source>
</evidence>
<keyword evidence="3" id="KW-1185">Reference proteome</keyword>
<name>J3L616_ORYBR</name>
<dbReference type="AlphaFoldDB" id="J3L616"/>
<accession>J3L616</accession>
<reference evidence="2" key="1">
    <citation type="journal article" date="2013" name="Nat. Commun.">
        <title>Whole-genome sequencing of Oryza brachyantha reveals mechanisms underlying Oryza genome evolution.</title>
        <authorList>
            <person name="Chen J."/>
            <person name="Huang Q."/>
            <person name="Gao D."/>
            <person name="Wang J."/>
            <person name="Lang Y."/>
            <person name="Liu T."/>
            <person name="Li B."/>
            <person name="Bai Z."/>
            <person name="Luis Goicoechea J."/>
            <person name="Liang C."/>
            <person name="Chen C."/>
            <person name="Zhang W."/>
            <person name="Sun S."/>
            <person name="Liao Y."/>
            <person name="Zhang X."/>
            <person name="Yang L."/>
            <person name="Song C."/>
            <person name="Wang M."/>
            <person name="Shi J."/>
            <person name="Liu G."/>
            <person name="Liu J."/>
            <person name="Zhou H."/>
            <person name="Zhou W."/>
            <person name="Yu Q."/>
            <person name="An N."/>
            <person name="Chen Y."/>
            <person name="Cai Q."/>
            <person name="Wang B."/>
            <person name="Liu B."/>
            <person name="Min J."/>
            <person name="Huang Y."/>
            <person name="Wu H."/>
            <person name="Li Z."/>
            <person name="Zhang Y."/>
            <person name="Yin Y."/>
            <person name="Song W."/>
            <person name="Jiang J."/>
            <person name="Jackson S.A."/>
            <person name="Wing R.A."/>
            <person name="Wang J."/>
            <person name="Chen M."/>
        </authorList>
    </citation>
    <scope>NUCLEOTIDE SEQUENCE [LARGE SCALE GENOMIC DNA]</scope>
    <source>
        <strain evidence="2">cv. IRGC 101232</strain>
    </source>
</reference>
<protein>
    <submittedName>
        <fullName evidence="2">Uncharacterized protein</fullName>
    </submittedName>
</protein>
<dbReference type="HOGENOM" id="CLU_922486_0_0_1"/>
<evidence type="ECO:0000313" key="3">
    <source>
        <dbReference type="Proteomes" id="UP000006038"/>
    </source>
</evidence>
<evidence type="ECO:0000313" key="2">
    <source>
        <dbReference type="EnsemblPlants" id="OB01G46720.1"/>
    </source>
</evidence>
<reference evidence="2" key="2">
    <citation type="submission" date="2013-04" db="UniProtKB">
        <authorList>
            <consortium name="EnsemblPlants"/>
        </authorList>
    </citation>
    <scope>IDENTIFICATION</scope>
</reference>
<dbReference type="Proteomes" id="UP000006038">
    <property type="component" value="Chromosome 1"/>
</dbReference>
<organism evidence="2">
    <name type="scientific">Oryza brachyantha</name>
    <name type="common">malo sina</name>
    <dbReference type="NCBI Taxonomy" id="4533"/>
    <lineage>
        <taxon>Eukaryota</taxon>
        <taxon>Viridiplantae</taxon>
        <taxon>Streptophyta</taxon>
        <taxon>Embryophyta</taxon>
        <taxon>Tracheophyta</taxon>
        <taxon>Spermatophyta</taxon>
        <taxon>Magnoliopsida</taxon>
        <taxon>Liliopsida</taxon>
        <taxon>Poales</taxon>
        <taxon>Poaceae</taxon>
        <taxon>BOP clade</taxon>
        <taxon>Oryzoideae</taxon>
        <taxon>Oryzeae</taxon>
        <taxon>Oryzinae</taxon>
        <taxon>Oryza</taxon>
    </lineage>
</organism>
<dbReference type="Gramene" id="OB01G46720.1">
    <property type="protein sequence ID" value="OB01G46720.1"/>
    <property type="gene ID" value="OB01G46720"/>
</dbReference>
<feature type="region of interest" description="Disordered" evidence="1">
    <location>
        <begin position="61"/>
        <end position="81"/>
    </location>
</feature>
<dbReference type="EnsemblPlants" id="OB01G46720.1">
    <property type="protein sequence ID" value="OB01G46720.1"/>
    <property type="gene ID" value="OB01G46720"/>
</dbReference>
<proteinExistence type="predicted"/>
<sequence>MVEHDGRDDDAGVLEEGDYLRLLGEVAVEGVLRLVVVEVQLRLLVAVVMVLRVGRLPEPEHAHPVAHSHGDHDGLHPGRVMEHGGIAGAAPLLGRAPRLADEAAERIVLDDAGTEDVQAGIGNRDGSGVEGAGGGVAGGDVEEVRGLADVEQDGDAVAVGVAEAVGTARAEVEDVAVDEGEVGLGADIRGEAGDAGVVEAENGGVGVDEGTVAGAEEDATVADDGAGGDTAGEGEEGREIAEDAGVVAAEAVPGAERAAEGWVEEELLARERVEEGVVVVIRVVAAPVDGELVVAEVKPVAS</sequence>